<feature type="transmembrane region" description="Helical" evidence="1">
    <location>
        <begin position="200"/>
        <end position="221"/>
    </location>
</feature>
<dbReference type="AlphaFoldDB" id="A0A811RSJ9"/>
<reference evidence="2" key="1">
    <citation type="submission" date="2020-10" db="EMBL/GenBank/DDBJ databases">
        <authorList>
            <person name="Han B."/>
            <person name="Lu T."/>
            <person name="Zhao Q."/>
            <person name="Huang X."/>
            <person name="Zhao Y."/>
        </authorList>
    </citation>
    <scope>NUCLEOTIDE SEQUENCE</scope>
</reference>
<gene>
    <name evidence="2" type="ORF">NCGR_LOCUS55853</name>
</gene>
<keyword evidence="1" id="KW-0472">Membrane</keyword>
<evidence type="ECO:0008006" key="4">
    <source>
        <dbReference type="Google" id="ProtNLM"/>
    </source>
</evidence>
<dbReference type="PANTHER" id="PTHR33207">
    <property type="entry name" value="F-BOX DOMAIN CONTAINING PROTEIN-RELATED"/>
    <property type="match status" value="1"/>
</dbReference>
<name>A0A811RSJ9_9POAL</name>
<evidence type="ECO:0000313" key="2">
    <source>
        <dbReference type="EMBL" id="CAD6272579.1"/>
    </source>
</evidence>
<feature type="transmembrane region" description="Helical" evidence="1">
    <location>
        <begin position="133"/>
        <end position="150"/>
    </location>
</feature>
<comment type="caution">
    <text evidence="2">The sequence shown here is derived from an EMBL/GenBank/DDBJ whole genome shotgun (WGS) entry which is preliminary data.</text>
</comment>
<dbReference type="OrthoDB" id="691522at2759"/>
<protein>
    <recommendedName>
        <fullName evidence="4">F-box protein</fullName>
    </recommendedName>
</protein>
<evidence type="ECO:0000313" key="3">
    <source>
        <dbReference type="Proteomes" id="UP000604825"/>
    </source>
</evidence>
<keyword evidence="1" id="KW-0812">Transmembrane</keyword>
<organism evidence="2 3">
    <name type="scientific">Miscanthus lutarioriparius</name>
    <dbReference type="NCBI Taxonomy" id="422564"/>
    <lineage>
        <taxon>Eukaryota</taxon>
        <taxon>Viridiplantae</taxon>
        <taxon>Streptophyta</taxon>
        <taxon>Embryophyta</taxon>
        <taxon>Tracheophyta</taxon>
        <taxon>Spermatophyta</taxon>
        <taxon>Magnoliopsida</taxon>
        <taxon>Liliopsida</taxon>
        <taxon>Poales</taxon>
        <taxon>Poaceae</taxon>
        <taxon>PACMAD clade</taxon>
        <taxon>Panicoideae</taxon>
        <taxon>Andropogonodae</taxon>
        <taxon>Andropogoneae</taxon>
        <taxon>Saccharinae</taxon>
        <taxon>Miscanthus</taxon>
    </lineage>
</organism>
<dbReference type="EMBL" id="CAJGYO010000016">
    <property type="protein sequence ID" value="CAD6272579.1"/>
    <property type="molecule type" value="Genomic_DNA"/>
</dbReference>
<keyword evidence="1" id="KW-1133">Transmembrane helix</keyword>
<accession>A0A811RSJ9</accession>
<sequence>MEWRQTGFTFKVKLLTAQKNLGKSGKTNWVSSYLDPWLPPLRMYTSAFVGGGRSAGSGLSAGGLVLVGGGRQRGSGLRRRRRSSIAVELAGPCRSIAVELPSLVRAALTCRGFLAAVRSSPAFRRRFHALHQPPLLGFFFYYLGFFLLYSDQSPDSFRVVASCHDKSRVRASVFSSDTREWQILPWSETAPAQPSGKKHWLLSGTQLCIVSVAGFTLYTWFRRVDASGAEEWMLHNVIPLEAEILQATEIPEDELCEHGLQVFAFLDGIVFMSIYGEDILPSWFLSFCLETRKLEKLFKRTFDHIVYPYIMGWPTFLIGNDNDMALGSGV</sequence>
<proteinExistence type="predicted"/>
<dbReference type="Proteomes" id="UP000604825">
    <property type="component" value="Unassembled WGS sequence"/>
</dbReference>
<keyword evidence="3" id="KW-1185">Reference proteome</keyword>
<evidence type="ECO:0000256" key="1">
    <source>
        <dbReference type="SAM" id="Phobius"/>
    </source>
</evidence>